<feature type="region of interest" description="Disordered" evidence="1">
    <location>
        <begin position="496"/>
        <end position="516"/>
    </location>
</feature>
<dbReference type="STRING" id="1075090.GOAMR_69_00430"/>
<evidence type="ECO:0000313" key="3">
    <source>
        <dbReference type="Proteomes" id="UP000006023"/>
    </source>
</evidence>
<dbReference type="PRINTS" id="PR00469">
    <property type="entry name" value="PNDRDTASEII"/>
</dbReference>
<evidence type="ECO:0000313" key="2">
    <source>
        <dbReference type="EMBL" id="GAB07524.1"/>
    </source>
</evidence>
<comment type="caution">
    <text evidence="2">The sequence shown here is derived from an EMBL/GenBank/DDBJ whole genome shotgun (WGS) entry which is preliminary data.</text>
</comment>
<dbReference type="InterPro" id="IPR036188">
    <property type="entry name" value="FAD/NAD-bd_sf"/>
</dbReference>
<dbReference type="eggNOG" id="COG2072">
    <property type="taxonomic scope" value="Bacteria"/>
</dbReference>
<dbReference type="EMBL" id="BAED01000069">
    <property type="protein sequence ID" value="GAB07524.1"/>
    <property type="molecule type" value="Genomic_DNA"/>
</dbReference>
<keyword evidence="2" id="KW-0560">Oxidoreductase</keyword>
<organism evidence="2 3">
    <name type="scientific">Gordonia amarae NBRC 15530</name>
    <dbReference type="NCBI Taxonomy" id="1075090"/>
    <lineage>
        <taxon>Bacteria</taxon>
        <taxon>Bacillati</taxon>
        <taxon>Actinomycetota</taxon>
        <taxon>Actinomycetes</taxon>
        <taxon>Mycobacteriales</taxon>
        <taxon>Gordoniaceae</taxon>
        <taxon>Gordonia</taxon>
    </lineage>
</organism>
<gene>
    <name evidence="2" type="ORF">GOAMR_69_00430</name>
</gene>
<dbReference type="Proteomes" id="UP000006023">
    <property type="component" value="Unassembled WGS sequence"/>
</dbReference>
<dbReference type="AlphaFoldDB" id="G7GV99"/>
<dbReference type="GO" id="GO:0004497">
    <property type="term" value="F:monooxygenase activity"/>
    <property type="evidence" value="ECO:0007669"/>
    <property type="project" value="UniProtKB-KW"/>
</dbReference>
<accession>G7GV99</accession>
<dbReference type="InterPro" id="IPR051209">
    <property type="entry name" value="FAD-bind_Monooxygenase_sf"/>
</dbReference>
<dbReference type="Pfam" id="PF13738">
    <property type="entry name" value="Pyr_redox_3"/>
    <property type="match status" value="1"/>
</dbReference>
<reference evidence="2 3" key="1">
    <citation type="submission" date="2011-11" db="EMBL/GenBank/DDBJ databases">
        <title>Whole genome shotgun sequence of Gordonia amarae NBRC 15530.</title>
        <authorList>
            <person name="Takarada H."/>
            <person name="Hosoyama A."/>
            <person name="Tsuchikane K."/>
            <person name="Katsumata H."/>
            <person name="Yamazaki S."/>
            <person name="Fujita N."/>
        </authorList>
    </citation>
    <scope>NUCLEOTIDE SEQUENCE [LARGE SCALE GENOMIC DNA]</scope>
    <source>
        <strain evidence="2 3">NBRC 15530</strain>
    </source>
</reference>
<sequence length="516" mass="55698">MKPGNASTVADIDGAAIDGADVDVAIVGAGFAGIGMATQLRRRGRDSFVVLERADGVGGTWRDNVYPGIACDIPAHLYSFSFRPPADWATRFPRGPEIRDYLQRTVDEEGLTPFIRLGCELVDARWDAQAARWSLATNRGPVRARMLVLAVGRLSEPHIPEIDGLDGFSGTVVHTAQWHPGVVSGGERIGVVGTGASAVQIIPHLAELAEELVVFARTPAYVVPREDREFSAEERARLLDAGNARALREQLLLDADRAFAQRLRLVPDIDEIRDLALGHLAAQVSNPLLRQALTPDYEIGCKRILLSDDYFPALERPNVVYEPSALTSVVENKACAASGATHDLDVLVLATGFEATRPPVAVRVRGRDGQVLDDHWSAGMVSYASTTVAGFPNMFVLDGPNAALGHNSAIYMIETQLDYVLGALDYVAEQSISSIEVTAEAEAAYTAEIDERSAPTVWLTGCNSWYVDSRSNRLTLLWPGTAVSFRERNGTFDPAPYAVRHGESGEPMATPGGGAR</sequence>
<dbReference type="SUPFAM" id="SSF51905">
    <property type="entry name" value="FAD/NAD(P)-binding domain"/>
    <property type="match status" value="2"/>
</dbReference>
<keyword evidence="3" id="KW-1185">Reference proteome</keyword>
<evidence type="ECO:0000256" key="1">
    <source>
        <dbReference type="SAM" id="MobiDB-lite"/>
    </source>
</evidence>
<dbReference type="Gene3D" id="3.50.50.60">
    <property type="entry name" value="FAD/NAD(P)-binding domain"/>
    <property type="match status" value="2"/>
</dbReference>
<protein>
    <submittedName>
        <fullName evidence="2">Putative flavin-containing monooxygenase</fullName>
    </submittedName>
</protein>
<proteinExistence type="predicted"/>
<dbReference type="PANTHER" id="PTHR42877:SF4">
    <property type="entry name" value="FAD_NAD(P)-BINDING DOMAIN-CONTAINING PROTEIN-RELATED"/>
    <property type="match status" value="1"/>
</dbReference>
<dbReference type="PANTHER" id="PTHR42877">
    <property type="entry name" value="L-ORNITHINE N(5)-MONOOXYGENASE-RELATED"/>
    <property type="match status" value="1"/>
</dbReference>
<name>G7GV99_9ACTN</name>
<keyword evidence="2" id="KW-0503">Monooxygenase</keyword>